<dbReference type="FunFam" id="3.30.40.10:FF:000061">
    <property type="entry name" value="FYVE, RhoGEF and PH domain containing 1"/>
    <property type="match status" value="1"/>
</dbReference>
<feature type="region of interest" description="Disordered" evidence="13">
    <location>
        <begin position="50"/>
        <end position="69"/>
    </location>
</feature>
<dbReference type="InterPro" id="IPR017455">
    <property type="entry name" value="Znf_FYVE-rel"/>
</dbReference>
<dbReference type="Pfam" id="PF01363">
    <property type="entry name" value="FYVE"/>
    <property type="match status" value="1"/>
</dbReference>
<dbReference type="PANTHER" id="PTHR12673">
    <property type="entry name" value="FACIOGENITAL DYSPLASIA PROTEIN"/>
    <property type="match status" value="1"/>
</dbReference>
<evidence type="ECO:0000313" key="18">
    <source>
        <dbReference type="Proteomes" id="UP000269945"/>
    </source>
</evidence>
<name>A0A9X9LVU9_GULGU</name>
<keyword evidence="3" id="KW-0963">Cytoplasm</keyword>
<reference evidence="17 18" key="1">
    <citation type="submission" date="2018-10" db="EMBL/GenBank/DDBJ databases">
        <authorList>
            <person name="Ekblom R."/>
            <person name="Jareborg N."/>
        </authorList>
    </citation>
    <scope>NUCLEOTIDE SEQUENCE [LARGE SCALE GENOMIC DNA]</scope>
    <source>
        <tissue evidence="17">Muscle</tissue>
    </source>
</reference>
<protein>
    <recommendedName>
        <fullName evidence="19">FYVE, RhoGEF and PH domain-containing protein 2</fullName>
    </recommendedName>
</protein>
<dbReference type="PANTHER" id="PTHR12673:SF82">
    <property type="entry name" value="FYVE, RHOGEF AND PH DOMAIN-CONTAINING PROTEIN 2"/>
    <property type="match status" value="1"/>
</dbReference>
<dbReference type="EMBL" id="CYRY02022416">
    <property type="protein sequence ID" value="VCW97609.1"/>
    <property type="molecule type" value="Genomic_DNA"/>
</dbReference>
<feature type="domain" description="PH" evidence="14">
    <location>
        <begin position="326"/>
        <end position="425"/>
    </location>
</feature>
<dbReference type="PROSITE" id="PS50178">
    <property type="entry name" value="ZF_FYVE"/>
    <property type="match status" value="1"/>
</dbReference>
<evidence type="ECO:0000256" key="2">
    <source>
        <dbReference type="ARBA" id="ARBA00004316"/>
    </source>
</evidence>
<dbReference type="SUPFAM" id="SSF48065">
    <property type="entry name" value="DBL homology domain (DH-domain)"/>
    <property type="match status" value="1"/>
</dbReference>
<dbReference type="Gene3D" id="1.20.900.10">
    <property type="entry name" value="Dbl homology (DH) domain"/>
    <property type="match status" value="1"/>
</dbReference>
<dbReference type="SUPFAM" id="SSF50729">
    <property type="entry name" value="PH domain-like"/>
    <property type="match status" value="1"/>
</dbReference>
<dbReference type="FunFam" id="2.30.29.30:FF:000113">
    <property type="entry name" value="FYVE, RhoGEF and PH domain-containing protein 4"/>
    <property type="match status" value="1"/>
</dbReference>
<dbReference type="SMART" id="SM00064">
    <property type="entry name" value="FYVE"/>
    <property type="match status" value="1"/>
</dbReference>
<feature type="domain" description="FYVE-type" evidence="16">
    <location>
        <begin position="466"/>
        <end position="526"/>
    </location>
</feature>
<dbReference type="Proteomes" id="UP000269945">
    <property type="component" value="Unassembled WGS sequence"/>
</dbReference>
<dbReference type="Gene3D" id="2.30.29.30">
    <property type="entry name" value="Pleckstrin-homology domain (PH domain)/Phosphotyrosine-binding domain (PTB)"/>
    <property type="match status" value="1"/>
</dbReference>
<dbReference type="InterPro" id="IPR000306">
    <property type="entry name" value="Znf_FYVE"/>
</dbReference>
<evidence type="ECO:0000256" key="12">
    <source>
        <dbReference type="PROSITE-ProRule" id="PRU00091"/>
    </source>
</evidence>
<comment type="subcellular location">
    <subcellularLocation>
        <location evidence="2">Cell projection</location>
    </subcellularLocation>
    <subcellularLocation>
        <location evidence="1">Cytoplasm</location>
        <location evidence="1">Cytoskeleton</location>
    </subcellularLocation>
</comment>
<evidence type="ECO:0008006" key="19">
    <source>
        <dbReference type="Google" id="ProtNLM"/>
    </source>
</evidence>
<organism evidence="17 18">
    <name type="scientific">Gulo gulo</name>
    <name type="common">Wolverine</name>
    <name type="synonym">Gluton</name>
    <dbReference type="NCBI Taxonomy" id="48420"/>
    <lineage>
        <taxon>Eukaryota</taxon>
        <taxon>Metazoa</taxon>
        <taxon>Chordata</taxon>
        <taxon>Craniata</taxon>
        <taxon>Vertebrata</taxon>
        <taxon>Euteleostomi</taxon>
        <taxon>Mammalia</taxon>
        <taxon>Eutheria</taxon>
        <taxon>Laurasiatheria</taxon>
        <taxon>Carnivora</taxon>
        <taxon>Caniformia</taxon>
        <taxon>Musteloidea</taxon>
        <taxon>Mustelidae</taxon>
        <taxon>Guloninae</taxon>
        <taxon>Gulo</taxon>
    </lineage>
</organism>
<evidence type="ECO:0000259" key="16">
    <source>
        <dbReference type="PROSITE" id="PS50178"/>
    </source>
</evidence>
<feature type="domain" description="DH" evidence="15">
    <location>
        <begin position="109"/>
        <end position="297"/>
    </location>
</feature>
<accession>A0A9X9LVU9</accession>
<keyword evidence="5" id="KW-0344">Guanine-nucleotide releasing factor</keyword>
<dbReference type="Pfam" id="PF00621">
    <property type="entry name" value="RhoGEF"/>
    <property type="match status" value="1"/>
</dbReference>
<dbReference type="InterPro" id="IPR000219">
    <property type="entry name" value="DH_dom"/>
</dbReference>
<dbReference type="SUPFAM" id="SSF57903">
    <property type="entry name" value="FYVE/PHD zinc finger"/>
    <property type="match status" value="1"/>
</dbReference>
<evidence type="ECO:0000256" key="5">
    <source>
        <dbReference type="ARBA" id="ARBA00022658"/>
    </source>
</evidence>
<keyword evidence="8 12" id="KW-0863">Zinc-finger</keyword>
<dbReference type="GO" id="GO:0046847">
    <property type="term" value="P:filopodium assembly"/>
    <property type="evidence" value="ECO:0007669"/>
    <property type="project" value="TreeGrafter"/>
</dbReference>
<dbReference type="GO" id="GO:0042995">
    <property type="term" value="C:cell projection"/>
    <property type="evidence" value="ECO:0007669"/>
    <property type="project" value="UniProtKB-SubCell"/>
</dbReference>
<dbReference type="AlphaFoldDB" id="A0A9X9LVU9"/>
<dbReference type="PROSITE" id="PS50003">
    <property type="entry name" value="PH_DOMAIN"/>
    <property type="match status" value="1"/>
</dbReference>
<dbReference type="InterPro" id="IPR011993">
    <property type="entry name" value="PH-like_dom_sf"/>
</dbReference>
<keyword evidence="11" id="KW-0966">Cell projection</keyword>
<dbReference type="CDD" id="cd00160">
    <property type="entry name" value="RhoGEF"/>
    <property type="match status" value="1"/>
</dbReference>
<dbReference type="InterPro" id="IPR051092">
    <property type="entry name" value="FYVE_RhoGEF_PH"/>
</dbReference>
<evidence type="ECO:0000256" key="3">
    <source>
        <dbReference type="ARBA" id="ARBA00022490"/>
    </source>
</evidence>
<keyword evidence="4" id="KW-0597">Phosphoprotein</keyword>
<evidence type="ECO:0000256" key="1">
    <source>
        <dbReference type="ARBA" id="ARBA00004245"/>
    </source>
</evidence>
<keyword evidence="9" id="KW-0862">Zinc</keyword>
<evidence type="ECO:0000256" key="7">
    <source>
        <dbReference type="ARBA" id="ARBA00022737"/>
    </source>
</evidence>
<keyword evidence="18" id="KW-1185">Reference proteome</keyword>
<dbReference type="InterPro" id="IPR013083">
    <property type="entry name" value="Znf_RING/FYVE/PHD"/>
</dbReference>
<dbReference type="Pfam" id="PF22697">
    <property type="entry name" value="SOS1_NGEF_PH"/>
    <property type="match status" value="1"/>
</dbReference>
<dbReference type="InterPro" id="IPR037797">
    <property type="entry name" value="FGD2_PH1"/>
</dbReference>
<dbReference type="InterPro" id="IPR055251">
    <property type="entry name" value="SOS1_NGEF_PH"/>
</dbReference>
<evidence type="ECO:0000259" key="15">
    <source>
        <dbReference type="PROSITE" id="PS50010"/>
    </source>
</evidence>
<dbReference type="GO" id="GO:0005737">
    <property type="term" value="C:cytoplasm"/>
    <property type="evidence" value="ECO:0007669"/>
    <property type="project" value="TreeGrafter"/>
</dbReference>
<dbReference type="GO" id="GO:0005856">
    <property type="term" value="C:cytoskeleton"/>
    <property type="evidence" value="ECO:0007669"/>
    <property type="project" value="UniProtKB-SubCell"/>
</dbReference>
<evidence type="ECO:0000256" key="10">
    <source>
        <dbReference type="ARBA" id="ARBA00023212"/>
    </source>
</evidence>
<keyword evidence="10" id="KW-0206">Cytoskeleton</keyword>
<dbReference type="SMART" id="SM00325">
    <property type="entry name" value="RhoGEF"/>
    <property type="match status" value="1"/>
</dbReference>
<dbReference type="Gene3D" id="3.30.40.10">
    <property type="entry name" value="Zinc/RING finger domain, C3HC4 (zinc finger)"/>
    <property type="match status" value="1"/>
</dbReference>
<keyword evidence="7" id="KW-0677">Repeat</keyword>
<evidence type="ECO:0000313" key="17">
    <source>
        <dbReference type="EMBL" id="VCW97609.1"/>
    </source>
</evidence>
<comment type="caution">
    <text evidence="17">The sequence shown here is derived from an EMBL/GenBank/DDBJ whole genome shotgun (WGS) entry which is preliminary data.</text>
</comment>
<evidence type="ECO:0000259" key="14">
    <source>
        <dbReference type="PROSITE" id="PS50003"/>
    </source>
</evidence>
<dbReference type="CDD" id="cd13386">
    <property type="entry name" value="PH1_FGD2"/>
    <property type="match status" value="1"/>
</dbReference>
<evidence type="ECO:0000256" key="8">
    <source>
        <dbReference type="ARBA" id="ARBA00022771"/>
    </source>
</evidence>
<evidence type="ECO:0000256" key="6">
    <source>
        <dbReference type="ARBA" id="ARBA00022723"/>
    </source>
</evidence>
<proteinExistence type="predicted"/>
<dbReference type="SMART" id="SM00233">
    <property type="entry name" value="PH"/>
    <property type="match status" value="1"/>
</dbReference>
<dbReference type="GO" id="GO:0005085">
    <property type="term" value="F:guanyl-nucleotide exchange factor activity"/>
    <property type="evidence" value="ECO:0007669"/>
    <property type="project" value="UniProtKB-KW"/>
</dbReference>
<evidence type="ECO:0000256" key="4">
    <source>
        <dbReference type="ARBA" id="ARBA00022553"/>
    </source>
</evidence>
<evidence type="ECO:0000256" key="13">
    <source>
        <dbReference type="SAM" id="MobiDB-lite"/>
    </source>
</evidence>
<keyword evidence="6" id="KW-0479">Metal-binding</keyword>
<sequence>MEACRMEGESKEKLASVSSLVTVFENSRTPGAASRVCKLEIDHHCPVGRAPPPAEPWKEPNLGETLQGSEPRMVSRRYLSSLKNKLSSGAWRKSCQPGTHPGLGTQEPEEKRIVQELLETEKAYVARLHLLDQVFFQELLREARASKAFPEDVVRLIFSNISSIYQFHAQFFLPELQRRLDDWIATPRIGDVIQKLAPFLKMYSEYVKNFERAAELLASWTDKSAPFQEVITRIQSSEASSSLTLQHHMLEPVQRIPRYELLLKEYVQKLPAQAPDRADAQKALDMIFLAAQHSNAAITEMERLQDLWDVYQRLGLEDDIVDPSNTLLREGPVLKISFRRSDPMERYLFLFNNMLLYCIPKVIQVGAQFQVRTRIDVAGMKVRELTDAEFPHSFLVSGKQRTLELQARSQEEMISWIQACQAAIDQIEKRNETFKAAVQGPEGDTQEQEQLLSEELGLRAPQWVRDKMVTMCMRCREPFNALTRRRHHCRACGYVVCAKCSDYRAELKYDDNRPNRVCFHCYTFLTGNVLPEDKEDKKRGILEVSAEGLRSAKHHVRLPAAGRGQVGQEWAPGLVCDPTGRPPRPLCLCCPSGHEGSHLHPPAGLPGDCGDPG</sequence>
<dbReference type="FunFam" id="1.20.900.10:FF:000013">
    <property type="entry name" value="FYVE, RhoGEF and PH domain-containing protein 4"/>
    <property type="match status" value="1"/>
</dbReference>
<gene>
    <name evidence="17" type="ORF">BN2614_LOCUS3</name>
</gene>
<dbReference type="PROSITE" id="PS50010">
    <property type="entry name" value="DH_2"/>
    <property type="match status" value="1"/>
</dbReference>
<dbReference type="InterPro" id="IPR011011">
    <property type="entry name" value="Znf_FYVE_PHD"/>
</dbReference>
<dbReference type="InterPro" id="IPR035899">
    <property type="entry name" value="DBL_dom_sf"/>
</dbReference>
<evidence type="ECO:0000256" key="11">
    <source>
        <dbReference type="ARBA" id="ARBA00023273"/>
    </source>
</evidence>
<evidence type="ECO:0000256" key="9">
    <source>
        <dbReference type="ARBA" id="ARBA00022833"/>
    </source>
</evidence>
<dbReference type="GO" id="GO:0008270">
    <property type="term" value="F:zinc ion binding"/>
    <property type="evidence" value="ECO:0007669"/>
    <property type="project" value="UniProtKB-KW"/>
</dbReference>
<dbReference type="CDD" id="cd15741">
    <property type="entry name" value="FYVE_FGD1_2_4"/>
    <property type="match status" value="1"/>
</dbReference>
<dbReference type="InterPro" id="IPR001849">
    <property type="entry name" value="PH_domain"/>
</dbReference>
<dbReference type="GO" id="GO:0007010">
    <property type="term" value="P:cytoskeleton organization"/>
    <property type="evidence" value="ECO:0007669"/>
    <property type="project" value="TreeGrafter"/>
</dbReference>